<dbReference type="Pfam" id="PF05504">
    <property type="entry name" value="Spore_GerAC"/>
    <property type="match status" value="1"/>
</dbReference>
<dbReference type="InterPro" id="IPR046953">
    <property type="entry name" value="Spore_GerAC-like_C"/>
</dbReference>
<keyword evidence="3" id="KW-0309">Germination</keyword>
<comment type="caution">
    <text evidence="10">The sequence shown here is derived from an EMBL/GenBank/DDBJ whole genome shotgun (WGS) entry which is preliminary data.</text>
</comment>
<dbReference type="InterPro" id="IPR057336">
    <property type="entry name" value="GerAC_N"/>
</dbReference>
<evidence type="ECO:0000256" key="2">
    <source>
        <dbReference type="ARBA" id="ARBA00007886"/>
    </source>
</evidence>
<evidence type="ECO:0000259" key="8">
    <source>
        <dbReference type="Pfam" id="PF05504"/>
    </source>
</evidence>
<evidence type="ECO:0000313" key="10">
    <source>
        <dbReference type="EMBL" id="TDT51957.1"/>
    </source>
</evidence>
<keyword evidence="7" id="KW-0449">Lipoprotein</keyword>
<evidence type="ECO:0000259" key="9">
    <source>
        <dbReference type="Pfam" id="PF25198"/>
    </source>
</evidence>
<dbReference type="RefSeq" id="WP_133628585.1">
    <property type="nucleotide sequence ID" value="NZ_SOAZ01000016.1"/>
</dbReference>
<dbReference type="PROSITE" id="PS51257">
    <property type="entry name" value="PROKAR_LIPOPROTEIN"/>
    <property type="match status" value="1"/>
</dbReference>
<dbReference type="Pfam" id="PF25198">
    <property type="entry name" value="Spore_GerAC_N"/>
    <property type="match status" value="1"/>
</dbReference>
<dbReference type="PANTHER" id="PTHR35789:SF1">
    <property type="entry name" value="SPORE GERMINATION PROTEIN B3"/>
    <property type="match status" value="1"/>
</dbReference>
<keyword evidence="11" id="KW-1185">Reference proteome</keyword>
<evidence type="ECO:0000256" key="5">
    <source>
        <dbReference type="ARBA" id="ARBA00023136"/>
    </source>
</evidence>
<feature type="domain" description="Spore germination protein N-terminal" evidence="9">
    <location>
        <begin position="22"/>
        <end position="190"/>
    </location>
</feature>
<dbReference type="PANTHER" id="PTHR35789">
    <property type="entry name" value="SPORE GERMINATION PROTEIN B3"/>
    <property type="match status" value="1"/>
</dbReference>
<sequence length="370" mass="42399">MRGIKIALLILIMMGFAGCYGRVPIEGLAVLAGTGNDLEKEANNKFKNTIEFFVFKEEDKIERTVITVNSETAYTAYEKRQIKMKKNPLVGTIRAYVIGEERAKYGIGDLLDTFIRDQERNLNTVMVVCKGKAEDIFMLNPVENSTISEDIKSELQSSINSYFLTREMEIKDVFNMYYQEGRRIMIPYIEADRGKYVDTVKISGIAVFEKDKMIFMIPIEEAKYINLIRNSNSKGYLSLVNENDRTKSTDLFCTSKRKVKVSMENDKLIYDINIDIKAENKMNTAGSEGEPSENNIEMIAKKIEKQTEDRLKETIARVKQKYGVDVFDIEKYAIAKLGRDKEEFIKDSFKNSIINVNVNVKIISTGRLQN</sequence>
<gene>
    <name evidence="10" type="ORF">EDD71_11643</name>
</gene>
<dbReference type="OrthoDB" id="1949745at2"/>
<comment type="similarity">
    <text evidence="2">Belongs to the GerABKC lipoprotein family.</text>
</comment>
<comment type="subcellular location">
    <subcellularLocation>
        <location evidence="1">Membrane</location>
        <topology evidence="1">Lipid-anchor</topology>
    </subcellularLocation>
</comment>
<dbReference type="GO" id="GO:0016020">
    <property type="term" value="C:membrane"/>
    <property type="evidence" value="ECO:0007669"/>
    <property type="project" value="UniProtKB-SubCell"/>
</dbReference>
<dbReference type="InterPro" id="IPR038501">
    <property type="entry name" value="Spore_GerAC_C_sf"/>
</dbReference>
<evidence type="ECO:0000256" key="7">
    <source>
        <dbReference type="ARBA" id="ARBA00023288"/>
    </source>
</evidence>
<dbReference type="GO" id="GO:0009847">
    <property type="term" value="P:spore germination"/>
    <property type="evidence" value="ECO:0007669"/>
    <property type="project" value="InterPro"/>
</dbReference>
<keyword evidence="5" id="KW-0472">Membrane</keyword>
<name>A0A4R7KBE3_9CLOT</name>
<dbReference type="Gene3D" id="3.30.300.210">
    <property type="entry name" value="Nutrient germinant receptor protein C, domain 3"/>
    <property type="match status" value="1"/>
</dbReference>
<dbReference type="NCBIfam" id="TIGR02887">
    <property type="entry name" value="spore_ger_x_C"/>
    <property type="match status" value="1"/>
</dbReference>
<feature type="domain" description="Spore germination GerAC-like C-terminal" evidence="8">
    <location>
        <begin position="203"/>
        <end position="366"/>
    </location>
</feature>
<evidence type="ECO:0000256" key="3">
    <source>
        <dbReference type="ARBA" id="ARBA00022544"/>
    </source>
</evidence>
<dbReference type="InterPro" id="IPR008844">
    <property type="entry name" value="Spore_GerAC-like"/>
</dbReference>
<evidence type="ECO:0000313" key="11">
    <source>
        <dbReference type="Proteomes" id="UP000295325"/>
    </source>
</evidence>
<dbReference type="AlphaFoldDB" id="A0A4R7KBE3"/>
<reference evidence="10 11" key="1">
    <citation type="submission" date="2019-03" db="EMBL/GenBank/DDBJ databases">
        <title>Genomic Encyclopedia of Type Strains, Phase IV (KMG-IV): sequencing the most valuable type-strain genomes for metagenomic binning, comparative biology and taxonomic classification.</title>
        <authorList>
            <person name="Goeker M."/>
        </authorList>
    </citation>
    <scope>NUCLEOTIDE SEQUENCE [LARGE SCALE GENOMIC DNA]</scope>
    <source>
        <strain evidence="10 11">DSM 24455</strain>
    </source>
</reference>
<protein>
    <submittedName>
        <fullName evidence="10">Ger(X)C family germination protein</fullName>
    </submittedName>
</protein>
<keyword evidence="6" id="KW-0564">Palmitate</keyword>
<evidence type="ECO:0000256" key="1">
    <source>
        <dbReference type="ARBA" id="ARBA00004635"/>
    </source>
</evidence>
<organism evidence="10 11">
    <name type="scientific">Fonticella tunisiensis</name>
    <dbReference type="NCBI Taxonomy" id="1096341"/>
    <lineage>
        <taxon>Bacteria</taxon>
        <taxon>Bacillati</taxon>
        <taxon>Bacillota</taxon>
        <taxon>Clostridia</taxon>
        <taxon>Eubacteriales</taxon>
        <taxon>Clostridiaceae</taxon>
        <taxon>Fonticella</taxon>
    </lineage>
</organism>
<proteinExistence type="inferred from homology"/>
<evidence type="ECO:0000256" key="4">
    <source>
        <dbReference type="ARBA" id="ARBA00022729"/>
    </source>
</evidence>
<evidence type="ECO:0000256" key="6">
    <source>
        <dbReference type="ARBA" id="ARBA00023139"/>
    </source>
</evidence>
<dbReference type="EMBL" id="SOAZ01000016">
    <property type="protein sequence ID" value="TDT51957.1"/>
    <property type="molecule type" value="Genomic_DNA"/>
</dbReference>
<keyword evidence="4" id="KW-0732">Signal</keyword>
<accession>A0A4R7KBE3</accession>
<dbReference type="Proteomes" id="UP000295325">
    <property type="component" value="Unassembled WGS sequence"/>
</dbReference>